<evidence type="ECO:0000313" key="1">
    <source>
        <dbReference type="EMBL" id="KAJ4485192.1"/>
    </source>
</evidence>
<keyword evidence="2" id="KW-1185">Reference proteome</keyword>
<dbReference type="Proteomes" id="UP001150266">
    <property type="component" value="Unassembled WGS sequence"/>
</dbReference>
<gene>
    <name evidence="1" type="ORF">J3R30DRAFT_3813487</name>
</gene>
<dbReference type="PANTHER" id="PTHR43558:SF6">
    <property type="entry name" value="REDUCTASE, PUTATIVE (AFU_ORTHOLOGUE AFUA_3G10540)-RELATED"/>
    <property type="match status" value="1"/>
</dbReference>
<dbReference type="OrthoDB" id="539213at2759"/>
<dbReference type="PANTHER" id="PTHR43558">
    <property type="entry name" value="REDUCTASE, PUTATIVE (AFU_ORTHOLOGUE AFUA_3G10540)-RELATED"/>
    <property type="match status" value="1"/>
</dbReference>
<reference evidence="1" key="1">
    <citation type="submission" date="2022-08" db="EMBL/GenBank/DDBJ databases">
        <title>A Global Phylogenomic Analysis of the Shiitake Genus Lentinula.</title>
        <authorList>
            <consortium name="DOE Joint Genome Institute"/>
            <person name="Sierra-Patev S."/>
            <person name="Min B."/>
            <person name="Naranjo-Ortiz M."/>
            <person name="Looney B."/>
            <person name="Konkel Z."/>
            <person name="Slot J.C."/>
            <person name="Sakamoto Y."/>
            <person name="Steenwyk J.L."/>
            <person name="Rokas A."/>
            <person name="Carro J."/>
            <person name="Camarero S."/>
            <person name="Ferreira P."/>
            <person name="Molpeceres G."/>
            <person name="Ruiz-Duenas F.J."/>
            <person name="Serrano A."/>
            <person name="Henrissat B."/>
            <person name="Drula E."/>
            <person name="Hughes K.W."/>
            <person name="Mata J.L."/>
            <person name="Ishikawa N.K."/>
            <person name="Vargas-Isla R."/>
            <person name="Ushijima S."/>
            <person name="Smith C.A."/>
            <person name="Ahrendt S."/>
            <person name="Andreopoulos W."/>
            <person name="He G."/>
            <person name="Labutti K."/>
            <person name="Lipzen A."/>
            <person name="Ng V."/>
            <person name="Riley R."/>
            <person name="Sandor L."/>
            <person name="Barry K."/>
            <person name="Martinez A.T."/>
            <person name="Xiao Y."/>
            <person name="Gibbons J.G."/>
            <person name="Terashima K."/>
            <person name="Grigoriev I.V."/>
            <person name="Hibbett D.S."/>
        </authorList>
    </citation>
    <scope>NUCLEOTIDE SEQUENCE</scope>
    <source>
        <strain evidence="1">JLM2183</strain>
    </source>
</reference>
<evidence type="ECO:0000313" key="2">
    <source>
        <dbReference type="Proteomes" id="UP001150266"/>
    </source>
</evidence>
<dbReference type="EMBL" id="JAOTPV010000003">
    <property type="protein sequence ID" value="KAJ4485192.1"/>
    <property type="molecule type" value="Genomic_DNA"/>
</dbReference>
<dbReference type="AlphaFoldDB" id="A0A9W9DTY0"/>
<proteinExistence type="predicted"/>
<sequence>MFVNTAPEDSSEPFYRREDRTRALLSTTTGPDLPKVPKVHNSQTEIAVEAVNTQLKLWKDTVERDAASSISCQFFRLDIKKLILKGYLGENIEDDVAVIKKAIEDAGNADELPKKGIWSWSKLPYPIRCVGSSFMDASDDGGEQGLTKRKKVLENDELVDDVDEWVPRNENFFRTLSKPHAASAPVLKPWSLGLVRISDLPKTLQYYAEIISPNDSAYVHALKISRFPVDALPGYTILDHSRPSTVFIQPSSSAFKGHFDCMSGGLLAGLDWNNIFVAGGLVLGALLTPDLPPTAAVPALERLYLNQSSEWISSDIDLYIYGLDVESANEKIKHIADVYQSNLASPDAPFLVVRNSRAITLYSKWPKRRVQSVLKLVENPREVLLNFDLDICAVGWDGKEVWMLPRFVRALETGTNVFTMDLINGHYLGDRKATRDKRVFKYAKRGFGIRIIPLYIGYLSAYQSTQSQALLTKISPDGVLFKPPLSLTQIADDARTWTREFVNHHIQNGEKDVELIYYPVVQGKNGLPIFSHAMLEGYGQMTSSPLRRGCLTSFGLLMRHVALWELEREGLIEMNEHVFAEDAYNDFGQGYDDSPTYEWDVRFFVGEFAQSIDCFNDRAQWAMEGKWYNIAERDAEKVKFPEVKRVTYANSIEEIFSSDNDIAIPIFAPAEFVPFANDFIMKVLRELDLDKSKSGMKREVSPLVVISKDEKYDVVMAIWRLDDILNWQMVDRRIDEVRDVLWAFYRANERLHYSDPEKRVDDLRTNISQRTIRISEKDESHAFVRWVSREPYEGTTNVNEIS</sequence>
<accession>A0A9W9DTY0</accession>
<name>A0A9W9DTY0_9AGAR</name>
<protein>
    <submittedName>
        <fullName evidence="1">Uncharacterized protein</fullName>
    </submittedName>
</protein>
<comment type="caution">
    <text evidence="1">The sequence shown here is derived from an EMBL/GenBank/DDBJ whole genome shotgun (WGS) entry which is preliminary data.</text>
</comment>
<dbReference type="InterPro" id="IPR053354">
    <property type="entry name" value="MGDG_epimerase"/>
</dbReference>
<organism evidence="1 2">
    <name type="scientific">Lentinula aciculospora</name>
    <dbReference type="NCBI Taxonomy" id="153920"/>
    <lineage>
        <taxon>Eukaryota</taxon>
        <taxon>Fungi</taxon>
        <taxon>Dikarya</taxon>
        <taxon>Basidiomycota</taxon>
        <taxon>Agaricomycotina</taxon>
        <taxon>Agaricomycetes</taxon>
        <taxon>Agaricomycetidae</taxon>
        <taxon>Agaricales</taxon>
        <taxon>Marasmiineae</taxon>
        <taxon>Omphalotaceae</taxon>
        <taxon>Lentinula</taxon>
    </lineage>
</organism>